<evidence type="ECO:0000313" key="3">
    <source>
        <dbReference type="EMBL" id="SUO98128.1"/>
    </source>
</evidence>
<evidence type="ECO:0000256" key="1">
    <source>
        <dbReference type="SAM" id="Phobius"/>
    </source>
</evidence>
<feature type="transmembrane region" description="Helical" evidence="1">
    <location>
        <begin position="35"/>
        <end position="54"/>
    </location>
</feature>
<dbReference type="AlphaFoldDB" id="A0A380N0R6"/>
<dbReference type="SUPFAM" id="SSF56219">
    <property type="entry name" value="DNase I-like"/>
    <property type="match status" value="1"/>
</dbReference>
<dbReference type="RefSeq" id="WP_115218994.1">
    <property type="nucleotide sequence ID" value="NZ_UHIA01000004.1"/>
</dbReference>
<organism evidence="3 4">
    <name type="scientific">Suttonella indologenes</name>
    <dbReference type="NCBI Taxonomy" id="13276"/>
    <lineage>
        <taxon>Bacteria</taxon>
        <taxon>Pseudomonadati</taxon>
        <taxon>Pseudomonadota</taxon>
        <taxon>Gammaproteobacteria</taxon>
        <taxon>Cardiobacteriales</taxon>
        <taxon>Cardiobacteriaceae</taxon>
        <taxon>Suttonella</taxon>
    </lineage>
</organism>
<feature type="domain" description="Endonuclease/exonuclease/phosphatase" evidence="2">
    <location>
        <begin position="107"/>
        <end position="311"/>
    </location>
</feature>
<keyword evidence="4" id="KW-1185">Reference proteome</keyword>
<feature type="transmembrane region" description="Helical" evidence="1">
    <location>
        <begin position="61"/>
        <end position="81"/>
    </location>
</feature>
<dbReference type="EMBL" id="UHIA01000004">
    <property type="protein sequence ID" value="SUO98128.1"/>
    <property type="molecule type" value="Genomic_DNA"/>
</dbReference>
<accession>A0A380N0R6</accession>
<dbReference type="Proteomes" id="UP000254575">
    <property type="component" value="Unassembled WGS sequence"/>
</dbReference>
<proteinExistence type="predicted"/>
<dbReference type="Gene3D" id="3.60.10.10">
    <property type="entry name" value="Endonuclease/exonuclease/phosphatase"/>
    <property type="match status" value="1"/>
</dbReference>
<protein>
    <submittedName>
        <fullName evidence="3">Uncharacterized protein conserved in bacteria</fullName>
    </submittedName>
</protein>
<dbReference type="Pfam" id="PF03372">
    <property type="entry name" value="Exo_endo_phos"/>
    <property type="match status" value="1"/>
</dbReference>
<dbReference type="InterPro" id="IPR005135">
    <property type="entry name" value="Endo/exonuclease/phosphatase"/>
</dbReference>
<gene>
    <name evidence="3" type="ORF">NCTC10717_01869</name>
</gene>
<dbReference type="GO" id="GO:0003824">
    <property type="term" value="F:catalytic activity"/>
    <property type="evidence" value="ECO:0007669"/>
    <property type="project" value="InterPro"/>
</dbReference>
<evidence type="ECO:0000313" key="4">
    <source>
        <dbReference type="Proteomes" id="UP000254575"/>
    </source>
</evidence>
<keyword evidence="1" id="KW-0812">Transmembrane</keyword>
<dbReference type="OrthoDB" id="9796594at2"/>
<name>A0A380N0R6_9GAMM</name>
<keyword evidence="1" id="KW-1133">Transmembrane helix</keyword>
<dbReference type="InterPro" id="IPR036691">
    <property type="entry name" value="Endo/exonu/phosph_ase_sf"/>
</dbReference>
<keyword evidence="1" id="KW-0472">Membrane</keyword>
<sequence>MYLCAQILCALLVFISLWGLIPSDRWWIRAADFPRIQSIAIGGSAFAVLLWHYSQWGGWQYALAIGSLLALSYESAMVLPYTPLWKKQVRGAKEELPDARLSLLVSNVLTPNQNYQALLALIQAENPDIVLTLESDHIWQEHLDSLDADYPHSVKVPLDNLYGMHLYSKLPLIEPSVQYLVVEDIPSIHTRIRLRNGKIVWLYGLHPMPPSPTEADKSITRDAELLLVGKCIRERDEAAILFGDLNDVAWSRTTRAFRRISGLLDPRIGRYFVNTFHAKLPFLRWALDHIFHSPCFSLVKIRRLPKIGSDHFPVLTILQYEASDSSIRQEQSAEAPEPVQGDIQNLHETIQAGLIEGKKMAAG</sequence>
<evidence type="ECO:0000259" key="2">
    <source>
        <dbReference type="Pfam" id="PF03372"/>
    </source>
</evidence>
<reference evidence="3 4" key="1">
    <citation type="submission" date="2018-06" db="EMBL/GenBank/DDBJ databases">
        <authorList>
            <consortium name="Pathogen Informatics"/>
            <person name="Doyle S."/>
        </authorList>
    </citation>
    <scope>NUCLEOTIDE SEQUENCE [LARGE SCALE GENOMIC DNA]</scope>
    <source>
        <strain evidence="3 4">NCTC10717</strain>
    </source>
</reference>